<proteinExistence type="predicted"/>
<keyword evidence="1" id="KW-0472">Membrane</keyword>
<dbReference type="AlphaFoldDB" id="A0A9X4PAC4"/>
<dbReference type="RefSeq" id="WP_279364595.1">
    <property type="nucleotide sequence ID" value="NZ_JAMWGC010000015.1"/>
</dbReference>
<evidence type="ECO:0000313" key="3">
    <source>
        <dbReference type="Proteomes" id="UP001153203"/>
    </source>
</evidence>
<evidence type="ECO:0000256" key="1">
    <source>
        <dbReference type="SAM" id="Phobius"/>
    </source>
</evidence>
<sequence>MKFLNFLNYKYLNWVLYAITLFFIVYYFFTDDDIFLILAILFLVSSNFSDNLIEVLTEPEIRSMTNEEQQIIKAMILENKKDVVVIKKIREYTNLGVLQAKKVYEKIKRVYNYIITPIQRY</sequence>
<protein>
    <recommendedName>
        <fullName evidence="4">Ribosomal protein L7/L12 C-terminal domain-containing protein</fullName>
    </recommendedName>
</protein>
<feature type="transmembrane region" description="Helical" evidence="1">
    <location>
        <begin position="35"/>
        <end position="53"/>
    </location>
</feature>
<feature type="transmembrane region" description="Helical" evidence="1">
    <location>
        <begin position="12"/>
        <end position="29"/>
    </location>
</feature>
<comment type="caution">
    <text evidence="2">The sequence shown here is derived from an EMBL/GenBank/DDBJ whole genome shotgun (WGS) entry which is preliminary data.</text>
</comment>
<reference evidence="2" key="1">
    <citation type="submission" date="2022-06" db="EMBL/GenBank/DDBJ databases">
        <title>Lactococcus from bovine mastitis in China.</title>
        <authorList>
            <person name="Lin Y."/>
            <person name="Han B."/>
        </authorList>
    </citation>
    <scope>NUCLEOTIDE SEQUENCE</scope>
    <source>
        <strain evidence="2">Hebei-B-39</strain>
    </source>
</reference>
<accession>A0A9X4PAC4</accession>
<organism evidence="2 3">
    <name type="scientific">Lactococcus formosensis</name>
    <dbReference type="NCBI Taxonomy" id="1281486"/>
    <lineage>
        <taxon>Bacteria</taxon>
        <taxon>Bacillati</taxon>
        <taxon>Bacillota</taxon>
        <taxon>Bacilli</taxon>
        <taxon>Lactobacillales</taxon>
        <taxon>Streptococcaceae</taxon>
        <taxon>Lactococcus</taxon>
    </lineage>
</organism>
<keyword evidence="1" id="KW-0812">Transmembrane</keyword>
<evidence type="ECO:0008006" key="4">
    <source>
        <dbReference type="Google" id="ProtNLM"/>
    </source>
</evidence>
<dbReference type="EMBL" id="JAMWGI010000012">
    <property type="protein sequence ID" value="MDG6194482.1"/>
    <property type="molecule type" value="Genomic_DNA"/>
</dbReference>
<dbReference type="Proteomes" id="UP001153203">
    <property type="component" value="Unassembled WGS sequence"/>
</dbReference>
<keyword evidence="1" id="KW-1133">Transmembrane helix</keyword>
<name>A0A9X4PAC4_9LACT</name>
<gene>
    <name evidence="2" type="ORF">NF708_10935</name>
</gene>
<evidence type="ECO:0000313" key="2">
    <source>
        <dbReference type="EMBL" id="MDG6194482.1"/>
    </source>
</evidence>